<keyword evidence="1" id="KW-0472">Membrane</keyword>
<proteinExistence type="predicted"/>
<dbReference type="AlphaFoldDB" id="A0A1I7RJS4"/>
<keyword evidence="5" id="KW-1185">Reference proteome</keyword>
<organism evidence="4 6">
    <name type="scientific">Bursaphelenchus xylophilus</name>
    <name type="common">Pinewood nematode worm</name>
    <name type="synonym">Aphelenchoides xylophilus</name>
    <dbReference type="NCBI Taxonomy" id="6326"/>
    <lineage>
        <taxon>Eukaryota</taxon>
        <taxon>Metazoa</taxon>
        <taxon>Ecdysozoa</taxon>
        <taxon>Nematoda</taxon>
        <taxon>Chromadorea</taxon>
        <taxon>Rhabditida</taxon>
        <taxon>Tylenchina</taxon>
        <taxon>Tylenchomorpha</taxon>
        <taxon>Aphelenchoidea</taxon>
        <taxon>Aphelenchoididae</taxon>
        <taxon>Bursaphelenchus</taxon>
    </lineage>
</organism>
<dbReference type="Proteomes" id="UP000582659">
    <property type="component" value="Unassembled WGS sequence"/>
</dbReference>
<feature type="transmembrane region" description="Helical" evidence="1">
    <location>
        <begin position="105"/>
        <end position="126"/>
    </location>
</feature>
<feature type="transmembrane region" description="Helical" evidence="1">
    <location>
        <begin position="62"/>
        <end position="85"/>
    </location>
</feature>
<evidence type="ECO:0000313" key="5">
    <source>
        <dbReference type="Proteomes" id="UP000659654"/>
    </source>
</evidence>
<gene>
    <name evidence="2" type="ORF">BXYJ_LOCUS13799</name>
</gene>
<sequence length="267" mass="30831">MSFNCTLPWFDFDEVRSRPKDMFYQNAHNIFNTVTMLFAAFANIWLMFIIQKFSNGMKGMGNMIMIHVGMDVMLALLTLLLQPVITTSYGHYISFANGYNNFPDTVIRSLAVVSVCLSVYNWAYLPMQFVYRFHLMFTGKTPSVQRMFWYATPSIILCAFVTQAEIQFYMYRASNLQEIGEIIFINDGFPEPGVINGAIYYEHRMVNATNLQFCVTLYSYLLIIVSQLGIWYSTSRLGRMAAPANRKRNRALNRLLVCMPLANTEEQ</sequence>
<evidence type="ECO:0000313" key="6">
    <source>
        <dbReference type="WBParaSite" id="BXY_0095600.1"/>
    </source>
</evidence>
<reference evidence="3" key="2">
    <citation type="submission" date="2020-08" db="EMBL/GenBank/DDBJ databases">
        <authorList>
            <person name="Kikuchi T."/>
        </authorList>
    </citation>
    <scope>NUCLEOTIDE SEQUENCE</scope>
    <source>
        <strain evidence="2">Ka4C1</strain>
    </source>
</reference>
<reference evidence="6" key="1">
    <citation type="submission" date="2016-11" db="UniProtKB">
        <authorList>
            <consortium name="WormBaseParasite"/>
        </authorList>
    </citation>
    <scope>IDENTIFICATION</scope>
</reference>
<evidence type="ECO:0000313" key="4">
    <source>
        <dbReference type="Proteomes" id="UP000095284"/>
    </source>
</evidence>
<feature type="transmembrane region" description="Helical" evidence="1">
    <location>
        <begin position="210"/>
        <end position="232"/>
    </location>
</feature>
<dbReference type="Proteomes" id="UP000095284">
    <property type="component" value="Unplaced"/>
</dbReference>
<name>A0A1I7RJS4_BURXY</name>
<dbReference type="WBParaSite" id="BXY_0095600.1">
    <property type="protein sequence ID" value="BXY_0095600.1"/>
    <property type="gene ID" value="BXY_0095600"/>
</dbReference>
<dbReference type="EMBL" id="CAJFDI010000006">
    <property type="protein sequence ID" value="CAD5233708.1"/>
    <property type="molecule type" value="Genomic_DNA"/>
</dbReference>
<evidence type="ECO:0000313" key="3">
    <source>
        <dbReference type="EMBL" id="CAG9129033.1"/>
    </source>
</evidence>
<evidence type="ECO:0000256" key="1">
    <source>
        <dbReference type="SAM" id="Phobius"/>
    </source>
</evidence>
<keyword evidence="1" id="KW-1133">Transmembrane helix</keyword>
<keyword evidence="1" id="KW-0812">Transmembrane</keyword>
<feature type="transmembrane region" description="Helical" evidence="1">
    <location>
        <begin position="30"/>
        <end position="50"/>
    </location>
</feature>
<dbReference type="Proteomes" id="UP000659654">
    <property type="component" value="Unassembled WGS sequence"/>
</dbReference>
<evidence type="ECO:0000313" key="2">
    <source>
        <dbReference type="EMBL" id="CAD5233708.1"/>
    </source>
</evidence>
<feature type="transmembrane region" description="Helical" evidence="1">
    <location>
        <begin position="147"/>
        <end position="166"/>
    </location>
</feature>
<protein>
    <submittedName>
        <fullName evidence="2">(pine wood nematode) hypothetical protein</fullName>
    </submittedName>
</protein>
<dbReference type="EMBL" id="CAJFCV020000006">
    <property type="protein sequence ID" value="CAG9129033.1"/>
    <property type="molecule type" value="Genomic_DNA"/>
</dbReference>
<accession>A0A1I7RJS4</accession>